<keyword evidence="2" id="KW-1185">Reference proteome</keyword>
<dbReference type="EMBL" id="JAJSOF020000023">
    <property type="protein sequence ID" value="KAJ4436225.1"/>
    <property type="molecule type" value="Genomic_DNA"/>
</dbReference>
<evidence type="ECO:0000313" key="2">
    <source>
        <dbReference type="Proteomes" id="UP001148838"/>
    </source>
</evidence>
<gene>
    <name evidence="1" type="ORF">ANN_18855</name>
</gene>
<proteinExistence type="predicted"/>
<name>A0ABQ8SPY3_PERAM</name>
<evidence type="ECO:0000313" key="1">
    <source>
        <dbReference type="EMBL" id="KAJ4436225.1"/>
    </source>
</evidence>
<sequence length="62" mass="7162">MFRVLADTIKVAVTSAVLVELQKNLDFNKDWSKRSLDRGAGMQTGRYRTVSALPTFAYFWYK</sequence>
<dbReference type="Proteomes" id="UP001148838">
    <property type="component" value="Unassembled WGS sequence"/>
</dbReference>
<organism evidence="1 2">
    <name type="scientific">Periplaneta americana</name>
    <name type="common">American cockroach</name>
    <name type="synonym">Blatta americana</name>
    <dbReference type="NCBI Taxonomy" id="6978"/>
    <lineage>
        <taxon>Eukaryota</taxon>
        <taxon>Metazoa</taxon>
        <taxon>Ecdysozoa</taxon>
        <taxon>Arthropoda</taxon>
        <taxon>Hexapoda</taxon>
        <taxon>Insecta</taxon>
        <taxon>Pterygota</taxon>
        <taxon>Neoptera</taxon>
        <taxon>Polyneoptera</taxon>
        <taxon>Dictyoptera</taxon>
        <taxon>Blattodea</taxon>
        <taxon>Blattoidea</taxon>
        <taxon>Blattidae</taxon>
        <taxon>Blattinae</taxon>
        <taxon>Periplaneta</taxon>
    </lineage>
</organism>
<reference evidence="1 2" key="1">
    <citation type="journal article" date="2022" name="Allergy">
        <title>Genome assembly and annotation of Periplaneta americana reveal a comprehensive cockroach allergen profile.</title>
        <authorList>
            <person name="Wang L."/>
            <person name="Xiong Q."/>
            <person name="Saelim N."/>
            <person name="Wang L."/>
            <person name="Nong W."/>
            <person name="Wan A.T."/>
            <person name="Shi M."/>
            <person name="Liu X."/>
            <person name="Cao Q."/>
            <person name="Hui J.H.L."/>
            <person name="Sookrung N."/>
            <person name="Leung T.F."/>
            <person name="Tungtrongchitr A."/>
            <person name="Tsui S.K.W."/>
        </authorList>
    </citation>
    <scope>NUCLEOTIDE SEQUENCE [LARGE SCALE GENOMIC DNA]</scope>
    <source>
        <strain evidence="1">PWHHKU_190912</strain>
    </source>
</reference>
<protein>
    <submittedName>
        <fullName evidence="1">Uncharacterized protein</fullName>
    </submittedName>
</protein>
<accession>A0ABQ8SPY3</accession>
<comment type="caution">
    <text evidence="1">The sequence shown here is derived from an EMBL/GenBank/DDBJ whole genome shotgun (WGS) entry which is preliminary data.</text>
</comment>